<accession>A0ABD1XVX4</accession>
<reference evidence="2 3" key="1">
    <citation type="submission" date="2024-09" db="EMBL/GenBank/DDBJ databases">
        <title>Chromosome-scale assembly of Riccia fluitans.</title>
        <authorList>
            <person name="Paukszto L."/>
            <person name="Sawicki J."/>
            <person name="Karawczyk K."/>
            <person name="Piernik-Szablinska J."/>
            <person name="Szczecinska M."/>
            <person name="Mazdziarz M."/>
        </authorList>
    </citation>
    <scope>NUCLEOTIDE SEQUENCE [LARGE SCALE GENOMIC DNA]</scope>
    <source>
        <strain evidence="2">Rf_01</strain>
        <tissue evidence="2">Aerial parts of the thallus</tissue>
    </source>
</reference>
<name>A0ABD1XVX4_9MARC</name>
<evidence type="ECO:0000256" key="1">
    <source>
        <dbReference type="SAM" id="MobiDB-lite"/>
    </source>
</evidence>
<keyword evidence="3" id="KW-1185">Reference proteome</keyword>
<protein>
    <submittedName>
        <fullName evidence="2">Uncharacterized protein</fullName>
    </submittedName>
</protein>
<feature type="region of interest" description="Disordered" evidence="1">
    <location>
        <begin position="486"/>
        <end position="533"/>
    </location>
</feature>
<gene>
    <name evidence="2" type="ORF">R1flu_024739</name>
</gene>
<feature type="region of interest" description="Disordered" evidence="1">
    <location>
        <begin position="907"/>
        <end position="926"/>
    </location>
</feature>
<evidence type="ECO:0000313" key="2">
    <source>
        <dbReference type="EMBL" id="KAL2613047.1"/>
    </source>
</evidence>
<dbReference type="EMBL" id="JBHFFA010000007">
    <property type="protein sequence ID" value="KAL2613047.1"/>
    <property type="molecule type" value="Genomic_DNA"/>
</dbReference>
<feature type="region of interest" description="Disordered" evidence="1">
    <location>
        <begin position="719"/>
        <end position="807"/>
    </location>
</feature>
<comment type="caution">
    <text evidence="2">The sequence shown here is derived from an EMBL/GenBank/DDBJ whole genome shotgun (WGS) entry which is preliminary data.</text>
</comment>
<evidence type="ECO:0000313" key="3">
    <source>
        <dbReference type="Proteomes" id="UP001605036"/>
    </source>
</evidence>
<organism evidence="2 3">
    <name type="scientific">Riccia fluitans</name>
    <dbReference type="NCBI Taxonomy" id="41844"/>
    <lineage>
        <taxon>Eukaryota</taxon>
        <taxon>Viridiplantae</taxon>
        <taxon>Streptophyta</taxon>
        <taxon>Embryophyta</taxon>
        <taxon>Marchantiophyta</taxon>
        <taxon>Marchantiopsida</taxon>
        <taxon>Marchantiidae</taxon>
        <taxon>Marchantiales</taxon>
        <taxon>Ricciaceae</taxon>
        <taxon>Riccia</taxon>
    </lineage>
</organism>
<feature type="compositionally biased region" description="Basic and acidic residues" evidence="1">
    <location>
        <begin position="1"/>
        <end position="12"/>
    </location>
</feature>
<feature type="region of interest" description="Disordered" evidence="1">
    <location>
        <begin position="426"/>
        <end position="449"/>
    </location>
</feature>
<proteinExistence type="predicted"/>
<feature type="compositionally biased region" description="Polar residues" evidence="1">
    <location>
        <begin position="782"/>
        <end position="807"/>
    </location>
</feature>
<feature type="compositionally biased region" description="Low complexity" evidence="1">
    <location>
        <begin position="772"/>
        <end position="781"/>
    </location>
</feature>
<feature type="region of interest" description="Disordered" evidence="1">
    <location>
        <begin position="844"/>
        <end position="881"/>
    </location>
</feature>
<dbReference type="AlphaFoldDB" id="A0ABD1XVX4"/>
<dbReference type="Proteomes" id="UP001605036">
    <property type="component" value="Unassembled WGS sequence"/>
</dbReference>
<feature type="compositionally biased region" description="Polar residues" evidence="1">
    <location>
        <begin position="844"/>
        <end position="872"/>
    </location>
</feature>
<sequence length="958" mass="104370">MLRVMGETKDELLGGPGPAKRRIPPVEEDGDVGKLFSEWRLVGRTLRPIDNNVVSALAQNAKGDNQFFEPLVYPAANENAKADHHFFEPLVPFSTNEHPEPTKPSLVADSIRPSVTHANMKKNHGSETEVASFLNEQSGAAKSVMTGDSAVSHHHKENPILDPSVLRDANEVAETVSSTSRNVEETPQKLDGCQVEDTRSPMDSVTLKNMPPERKEIRKFIEKREMVVRSKGGSVRSDDEDTAPSDASITSSDTLTTEEEDNAGGGQGRGKRTSEEYLREERIRKAAIEAGVSYYHDGVVFRENIVYDMLRSPSSGTQEDMLETNHDLEEEYRKPAQRKKLYNPELFSLSNDHFLEAFEKTLAELDPKDTIEQETFASVTRQSGATEPEHFHQFNFASLNSLVNLRLEDENLLDFNSLPEIAPASTTTSAATDQATADPHVSLGNSSSFLSDSSKEVNQFLLDEEALPESGEEVKQFFLEGDSLPESRDDVKQVSDVEHSLKNDPSFTNSVLVPNTPDQGAEVNPPPRKEHIATPPRGLVVESIDDTNNESALESPAQAVSLGEGVIATPTPSTENSDAAALRRISADVTVSVNNVQDDQNQRPRSKTINDFFSPSEMTLRRPSTIEIKKRDKETRNLLRAVEQRAIAEAAPVDHLRFALPPPSSRGTSRRHSLSDRSLEIAGLALTPIKVLSRDGACDHSHGSCSHCCQGAPKRRAESSSRAFGVSGGKSPQVESSTSQRKNGEASGVAGNQSPYSKLQAGYLKRGGGGVPSPSSSVASSKTPHTPQSTTSSGSEASPKQNPFKRSSGIYSSLVQRDKRSGDVPSVLLNTSRLSTSVNLPSFSRMSTSVNLPSAGERSSNQRQGSTRSSTECLHPPGMQKKSPMLEIKKAADRIISRPAPQKTVLHDDGQILTADDPKQQQPTLRSTDPYAVALSAEFVLPSEDLCKISTGYRSVRI</sequence>
<feature type="region of interest" description="Disordered" evidence="1">
    <location>
        <begin position="228"/>
        <end position="276"/>
    </location>
</feature>
<feature type="compositionally biased region" description="Basic and acidic residues" evidence="1">
    <location>
        <begin position="486"/>
        <end position="502"/>
    </location>
</feature>
<feature type="compositionally biased region" description="Polar residues" evidence="1">
    <location>
        <begin position="503"/>
        <end position="518"/>
    </location>
</feature>
<feature type="region of interest" description="Disordered" evidence="1">
    <location>
        <begin position="1"/>
        <end position="28"/>
    </location>
</feature>